<dbReference type="InterPro" id="IPR010982">
    <property type="entry name" value="Lambda_DNA-bd_dom_sf"/>
</dbReference>
<keyword evidence="3" id="KW-1185">Reference proteome</keyword>
<protein>
    <recommendedName>
        <fullName evidence="1">HTH cro/C1-type domain-containing protein</fullName>
    </recommendedName>
</protein>
<evidence type="ECO:0000313" key="3">
    <source>
        <dbReference type="Proteomes" id="UP000216752"/>
    </source>
</evidence>
<dbReference type="EMBL" id="CP155573">
    <property type="protein sequence ID" value="XFO65367.1"/>
    <property type="molecule type" value="Genomic_DNA"/>
</dbReference>
<dbReference type="InterPro" id="IPR001387">
    <property type="entry name" value="Cro/C1-type_HTH"/>
</dbReference>
<gene>
    <name evidence="2" type="ORF">SPSIL_014770</name>
</gene>
<evidence type="ECO:0000313" key="2">
    <source>
        <dbReference type="EMBL" id="XFO65367.1"/>
    </source>
</evidence>
<evidence type="ECO:0000259" key="1">
    <source>
        <dbReference type="PROSITE" id="PS50943"/>
    </source>
</evidence>
<dbReference type="RefSeq" id="WP_094603429.1">
    <property type="nucleotide sequence ID" value="NZ_CP155573.1"/>
</dbReference>
<sequence>MDLKATMKDKNKSMYRLSKDSGVSYSHIWDIANGISVPSIVIAQKLAAALGVTISELIDDKPKKLPKTG</sequence>
<dbReference type="Pfam" id="PF01381">
    <property type="entry name" value="HTH_3"/>
    <property type="match status" value="1"/>
</dbReference>
<accession>A0ABZ3IIR5</accession>
<dbReference type="SUPFAM" id="SSF47413">
    <property type="entry name" value="lambda repressor-like DNA-binding domains"/>
    <property type="match status" value="1"/>
</dbReference>
<dbReference type="CDD" id="cd00093">
    <property type="entry name" value="HTH_XRE"/>
    <property type="match status" value="1"/>
</dbReference>
<proteinExistence type="predicted"/>
<reference evidence="2" key="1">
    <citation type="submission" date="2024-05" db="EMBL/GenBank/DDBJ databases">
        <title>Isolation and characterization of Sporomusa carbonis sp. nov., a carboxydotrophic hydrogenogen in the genus of Sporomusa isolated from a charcoal burning pile.</title>
        <authorList>
            <person name="Boeer T."/>
            <person name="Rosenbaum F."/>
            <person name="Eysell L."/>
            <person name="Mueller V."/>
            <person name="Daniel R."/>
            <person name="Poehlein A."/>
        </authorList>
    </citation>
    <scope>NUCLEOTIDE SEQUENCE [LARGE SCALE GENOMIC DNA]</scope>
    <source>
        <strain evidence="2">DSM 10669</strain>
    </source>
</reference>
<dbReference type="PROSITE" id="PS50943">
    <property type="entry name" value="HTH_CROC1"/>
    <property type="match status" value="1"/>
</dbReference>
<dbReference type="Gene3D" id="1.10.260.40">
    <property type="entry name" value="lambda repressor-like DNA-binding domains"/>
    <property type="match status" value="1"/>
</dbReference>
<dbReference type="Proteomes" id="UP000216752">
    <property type="component" value="Chromosome"/>
</dbReference>
<name>A0ABZ3IIR5_9FIRM</name>
<organism evidence="2 3">
    <name type="scientific">Sporomusa silvacetica DSM 10669</name>
    <dbReference type="NCBI Taxonomy" id="1123289"/>
    <lineage>
        <taxon>Bacteria</taxon>
        <taxon>Bacillati</taxon>
        <taxon>Bacillota</taxon>
        <taxon>Negativicutes</taxon>
        <taxon>Selenomonadales</taxon>
        <taxon>Sporomusaceae</taxon>
        <taxon>Sporomusa</taxon>
    </lineage>
</organism>
<dbReference type="SMART" id="SM00530">
    <property type="entry name" value="HTH_XRE"/>
    <property type="match status" value="1"/>
</dbReference>
<feature type="domain" description="HTH cro/C1-type" evidence="1">
    <location>
        <begin position="3"/>
        <end position="57"/>
    </location>
</feature>